<dbReference type="GO" id="GO:0006355">
    <property type="term" value="P:regulation of DNA-templated transcription"/>
    <property type="evidence" value="ECO:0007669"/>
    <property type="project" value="InterPro"/>
</dbReference>
<dbReference type="InterPro" id="IPR027417">
    <property type="entry name" value="P-loop_NTPase"/>
</dbReference>
<dbReference type="EMBL" id="AP028654">
    <property type="protein sequence ID" value="BEP30443.1"/>
    <property type="molecule type" value="Genomic_DNA"/>
</dbReference>
<evidence type="ECO:0000313" key="5">
    <source>
        <dbReference type="Proteomes" id="UP001321786"/>
    </source>
</evidence>
<keyword evidence="5" id="KW-1185">Reference proteome</keyword>
<dbReference type="InterPro" id="IPR002078">
    <property type="entry name" value="Sigma_54_int"/>
</dbReference>
<proteinExistence type="predicted"/>
<dbReference type="PROSITE" id="PS50045">
    <property type="entry name" value="SIGMA54_INTERACT_4"/>
    <property type="match status" value="1"/>
</dbReference>
<accession>A0AAU9E7G0</accession>
<dbReference type="PANTHER" id="PTHR32071:SF57">
    <property type="entry name" value="C4-DICARBOXYLATE TRANSPORT TRANSCRIPTIONAL REGULATORY PROTEIN DCTD"/>
    <property type="match status" value="1"/>
</dbReference>
<organism evidence="4 5">
    <name type="scientific">Helicovermis profundi</name>
    <dbReference type="NCBI Taxonomy" id="3065157"/>
    <lineage>
        <taxon>Bacteria</taxon>
        <taxon>Bacillati</taxon>
        <taxon>Bacillota</taxon>
        <taxon>Clostridia</taxon>
        <taxon>Helicovermis</taxon>
    </lineage>
</organism>
<sequence length="505" mass="58953">MQFNNDDVKKAKTLFLTKGILRRDLLRNEIAFSWVRSNLYKNRQKNKIIENNYIFFDDKKVDFKILLEFIKIESNIKFKKSSLFICDYNGNVICSNNEWLNKKNINSLREEDIGTNGIGIFIKNKKNSVVYFSEHYNSVFEKFISAAYYLNSNKFKSNIIIGLLAISNEEFIKVSNTILNIDLEKTKFTIVDSDLNLDEKNSNEYIEEYKLKNQISKKTPEVLFGDSKYIHEVKKKLLNENLNKSIISIIGPSGIGKEEVARFFAFKNFSGERIIKIDSSHDTSSEIEKKLNTFTHGVLIVENINDMTIGNFRKIEEISRCKVVNTNRRNDVSAMGLGIILLHDNLIEFNRSVNRFTDKLQHYPIVLKSLNTRRDDIKKIVKALIYKVAKESGCKVEDVNNRILVKDVLSKILNKTYHKNMRELHTIIDNIINLNDYDMLNNTKNKSEVNIELSTEKTLKLEDVEKYYIRQTFNKYDGNISLISEKLGISRSTLYRKLKKYEIEH</sequence>
<dbReference type="GO" id="GO:0005524">
    <property type="term" value="F:ATP binding"/>
    <property type="evidence" value="ECO:0007669"/>
    <property type="project" value="UniProtKB-KW"/>
</dbReference>
<dbReference type="InterPro" id="IPR002197">
    <property type="entry name" value="HTH_Fis"/>
</dbReference>
<keyword evidence="1" id="KW-0547">Nucleotide-binding</keyword>
<gene>
    <name evidence="4" type="ORF">HLPR_27740</name>
</gene>
<evidence type="ECO:0000256" key="2">
    <source>
        <dbReference type="ARBA" id="ARBA00022840"/>
    </source>
</evidence>
<feature type="domain" description="Sigma-54 factor interaction" evidence="3">
    <location>
        <begin position="322"/>
        <end position="433"/>
    </location>
</feature>
<dbReference type="RefSeq" id="WP_338536029.1">
    <property type="nucleotide sequence ID" value="NZ_AP028654.1"/>
</dbReference>
<dbReference type="SUPFAM" id="SSF46689">
    <property type="entry name" value="Homeodomain-like"/>
    <property type="match status" value="1"/>
</dbReference>
<dbReference type="AlphaFoldDB" id="A0AAU9E7G0"/>
<evidence type="ECO:0000259" key="3">
    <source>
        <dbReference type="PROSITE" id="PS50045"/>
    </source>
</evidence>
<reference evidence="4 5" key="1">
    <citation type="submission" date="2023-08" db="EMBL/GenBank/DDBJ databases">
        <title>Helicovermis profunda gen. nov., sp. nov., a novel mesophilic, fermentative bacterium within the Bacillota from a deep-sea hydrothermal vent chimney.</title>
        <authorList>
            <person name="Miyazaki U."/>
            <person name="Mizutani D."/>
            <person name="Hashimoto Y."/>
            <person name="Tame A."/>
            <person name="Sawayama S."/>
            <person name="Miyazaki J."/>
            <person name="Takai K."/>
            <person name="Nakagawa S."/>
        </authorList>
    </citation>
    <scope>NUCLEOTIDE SEQUENCE [LARGE SCALE GENOMIC DNA]</scope>
    <source>
        <strain evidence="4 5">S502</strain>
    </source>
</reference>
<dbReference type="Pfam" id="PF02954">
    <property type="entry name" value="HTH_8"/>
    <property type="match status" value="1"/>
</dbReference>
<evidence type="ECO:0000256" key="1">
    <source>
        <dbReference type="ARBA" id="ARBA00022741"/>
    </source>
</evidence>
<dbReference type="Proteomes" id="UP001321786">
    <property type="component" value="Chromosome"/>
</dbReference>
<dbReference type="GO" id="GO:0043565">
    <property type="term" value="F:sequence-specific DNA binding"/>
    <property type="evidence" value="ECO:0007669"/>
    <property type="project" value="InterPro"/>
</dbReference>
<dbReference type="SUPFAM" id="SSF52540">
    <property type="entry name" value="P-loop containing nucleoside triphosphate hydrolases"/>
    <property type="match status" value="1"/>
</dbReference>
<dbReference type="Gene3D" id="3.30.450.40">
    <property type="match status" value="1"/>
</dbReference>
<name>A0AAU9E7G0_9FIRM</name>
<dbReference type="KEGG" id="hprf:HLPR_27740"/>
<dbReference type="PANTHER" id="PTHR32071">
    <property type="entry name" value="TRANSCRIPTIONAL REGULATORY PROTEIN"/>
    <property type="match status" value="1"/>
</dbReference>
<keyword evidence="2" id="KW-0067">ATP-binding</keyword>
<protein>
    <submittedName>
        <fullName evidence="4">Sigma 54-interacting transcriptional regulator</fullName>
    </submittedName>
</protein>
<dbReference type="Pfam" id="PF14532">
    <property type="entry name" value="Sigma54_activ_2"/>
    <property type="match status" value="1"/>
</dbReference>
<dbReference type="InterPro" id="IPR009057">
    <property type="entry name" value="Homeodomain-like_sf"/>
</dbReference>
<evidence type="ECO:0000313" key="4">
    <source>
        <dbReference type="EMBL" id="BEP30443.1"/>
    </source>
</evidence>
<dbReference type="Gene3D" id="1.10.8.60">
    <property type="match status" value="1"/>
</dbReference>
<dbReference type="InterPro" id="IPR029016">
    <property type="entry name" value="GAF-like_dom_sf"/>
</dbReference>
<dbReference type="Gene3D" id="3.40.50.300">
    <property type="entry name" value="P-loop containing nucleotide triphosphate hydrolases"/>
    <property type="match status" value="1"/>
</dbReference>
<dbReference type="Gene3D" id="1.10.10.60">
    <property type="entry name" value="Homeodomain-like"/>
    <property type="match status" value="1"/>
</dbReference>